<evidence type="ECO:0000256" key="2">
    <source>
        <dbReference type="ARBA" id="ARBA00022448"/>
    </source>
</evidence>
<dbReference type="Pfam" id="PF00324">
    <property type="entry name" value="AA_permease"/>
    <property type="match status" value="1"/>
</dbReference>
<feature type="transmembrane region" description="Helical" evidence="8">
    <location>
        <begin position="174"/>
        <end position="194"/>
    </location>
</feature>
<protein>
    <submittedName>
        <fullName evidence="10">Amino acid permease</fullName>
    </submittedName>
</protein>
<dbReference type="EMBL" id="JABBVZ010000026">
    <property type="protein sequence ID" value="NMP22577.1"/>
    <property type="molecule type" value="Genomic_DNA"/>
</dbReference>
<dbReference type="InterPro" id="IPR004841">
    <property type="entry name" value="AA-permease/SLC12A_dom"/>
</dbReference>
<feature type="region of interest" description="Disordered" evidence="7">
    <location>
        <begin position="1"/>
        <end position="20"/>
    </location>
</feature>
<feature type="transmembrane region" description="Helical" evidence="8">
    <location>
        <begin position="442"/>
        <end position="462"/>
    </location>
</feature>
<evidence type="ECO:0000256" key="8">
    <source>
        <dbReference type="SAM" id="Phobius"/>
    </source>
</evidence>
<accession>A0A7Y0Q2J5</accession>
<feature type="transmembrane region" description="Helical" evidence="8">
    <location>
        <begin position="59"/>
        <end position="78"/>
    </location>
</feature>
<dbReference type="GO" id="GO:0006865">
    <property type="term" value="P:amino acid transport"/>
    <property type="evidence" value="ECO:0007669"/>
    <property type="project" value="UniProtKB-KW"/>
</dbReference>
<feature type="transmembrane region" description="Helical" evidence="8">
    <location>
        <begin position="374"/>
        <end position="393"/>
    </location>
</feature>
<organism evidence="10 11">
    <name type="scientific">Sulfobacillus harzensis</name>
    <dbReference type="NCBI Taxonomy" id="2729629"/>
    <lineage>
        <taxon>Bacteria</taxon>
        <taxon>Bacillati</taxon>
        <taxon>Bacillota</taxon>
        <taxon>Clostridia</taxon>
        <taxon>Eubacteriales</taxon>
        <taxon>Clostridiales Family XVII. Incertae Sedis</taxon>
        <taxon>Sulfobacillus</taxon>
    </lineage>
</organism>
<feature type="domain" description="Amino acid permease/ SLC12A" evidence="9">
    <location>
        <begin position="33"/>
        <end position="436"/>
    </location>
</feature>
<evidence type="ECO:0000313" key="10">
    <source>
        <dbReference type="EMBL" id="NMP22577.1"/>
    </source>
</evidence>
<dbReference type="RefSeq" id="WP_169099026.1">
    <property type="nucleotide sequence ID" value="NZ_JABBVZ010000026.1"/>
</dbReference>
<feature type="transmembrane region" description="Helical" evidence="8">
    <location>
        <begin position="414"/>
        <end position="436"/>
    </location>
</feature>
<evidence type="ECO:0000256" key="5">
    <source>
        <dbReference type="ARBA" id="ARBA00022989"/>
    </source>
</evidence>
<proteinExistence type="predicted"/>
<evidence type="ECO:0000256" key="4">
    <source>
        <dbReference type="ARBA" id="ARBA00022970"/>
    </source>
</evidence>
<feature type="compositionally biased region" description="Basic residues" evidence="7">
    <location>
        <begin position="10"/>
        <end position="20"/>
    </location>
</feature>
<feature type="transmembrane region" description="Helical" evidence="8">
    <location>
        <begin position="350"/>
        <end position="368"/>
    </location>
</feature>
<dbReference type="Gene3D" id="1.20.1740.10">
    <property type="entry name" value="Amino acid/polyamine transporter I"/>
    <property type="match status" value="1"/>
</dbReference>
<feature type="transmembrane region" description="Helical" evidence="8">
    <location>
        <begin position="98"/>
        <end position="119"/>
    </location>
</feature>
<keyword evidence="3 8" id="KW-0812">Transmembrane</keyword>
<feature type="transmembrane region" description="Helical" evidence="8">
    <location>
        <begin position="257"/>
        <end position="276"/>
    </location>
</feature>
<evidence type="ECO:0000256" key="7">
    <source>
        <dbReference type="SAM" id="MobiDB-lite"/>
    </source>
</evidence>
<evidence type="ECO:0000256" key="1">
    <source>
        <dbReference type="ARBA" id="ARBA00004141"/>
    </source>
</evidence>
<dbReference type="AlphaFoldDB" id="A0A7Y0Q2J5"/>
<evidence type="ECO:0000256" key="3">
    <source>
        <dbReference type="ARBA" id="ARBA00022692"/>
    </source>
</evidence>
<comment type="subcellular location">
    <subcellularLocation>
        <location evidence="1">Membrane</location>
        <topology evidence="1">Multi-pass membrane protein</topology>
    </subcellularLocation>
</comment>
<gene>
    <name evidence="10" type="ORF">HIJ39_09465</name>
</gene>
<keyword evidence="5 8" id="KW-1133">Transmembrane helix</keyword>
<feature type="transmembrane region" description="Helical" evidence="8">
    <location>
        <begin position="31"/>
        <end position="53"/>
    </location>
</feature>
<dbReference type="GO" id="GO:0055085">
    <property type="term" value="P:transmembrane transport"/>
    <property type="evidence" value="ECO:0007669"/>
    <property type="project" value="InterPro"/>
</dbReference>
<feature type="transmembrane region" description="Helical" evidence="8">
    <location>
        <begin position="139"/>
        <end position="162"/>
    </location>
</feature>
<dbReference type="PANTHER" id="PTHR43495">
    <property type="entry name" value="GABA PERMEASE"/>
    <property type="match status" value="1"/>
</dbReference>
<keyword evidence="2" id="KW-0813">Transport</keyword>
<keyword evidence="4" id="KW-0029">Amino-acid transport</keyword>
<keyword evidence="11" id="KW-1185">Reference proteome</keyword>
<comment type="caution">
    <text evidence="10">The sequence shown here is derived from an EMBL/GenBank/DDBJ whole genome shotgun (WGS) entry which is preliminary data.</text>
</comment>
<name>A0A7Y0Q2J5_9FIRM</name>
<dbReference type="PIRSF" id="PIRSF006060">
    <property type="entry name" value="AA_transporter"/>
    <property type="match status" value="1"/>
</dbReference>
<evidence type="ECO:0000313" key="11">
    <source>
        <dbReference type="Proteomes" id="UP000533476"/>
    </source>
</evidence>
<dbReference type="Proteomes" id="UP000533476">
    <property type="component" value="Unassembled WGS sequence"/>
</dbReference>
<evidence type="ECO:0000259" key="9">
    <source>
        <dbReference type="Pfam" id="PF00324"/>
    </source>
</evidence>
<dbReference type="GO" id="GO:0016020">
    <property type="term" value="C:membrane"/>
    <property type="evidence" value="ECO:0007669"/>
    <property type="project" value="UniProtKB-SubCell"/>
</dbReference>
<feature type="transmembrane region" description="Helical" evidence="8">
    <location>
        <begin position="214"/>
        <end position="237"/>
    </location>
</feature>
<keyword evidence="6 8" id="KW-0472">Membrane</keyword>
<evidence type="ECO:0000256" key="6">
    <source>
        <dbReference type="ARBA" id="ARBA00023136"/>
    </source>
</evidence>
<feature type="transmembrane region" description="Helical" evidence="8">
    <location>
        <begin position="296"/>
        <end position="318"/>
    </location>
</feature>
<dbReference type="PANTHER" id="PTHR43495:SF5">
    <property type="entry name" value="GAMMA-AMINOBUTYRIC ACID PERMEASE"/>
    <property type="match status" value="1"/>
</dbReference>
<sequence>MGIKTPNGTKSRHPRVGHGHRAFQKDLTSSTLTLLTIGGIMGSGLFMASGLAIRHAGPLVLAMYALGALMMILEINALAEMSVATPAPGSFLVYTQKVLGPGWTFVAGWIFWFSSVLTMSSEVTAASLFSRLFFPGVPLWGWSLAYSALIIAINFISVRGFGTIEGFMAGVKTIAVVLFIVFGVLMLLHVIPTHHPMTPLATLTGHGGLVPTGWYHALPAMILVLFAYAGTGVIGLAAAETRRPRDTIGRSVRNTTVLVTVMFLGSIAIILMVSPWNIQSDAISPFIVTLRQSRLAWTALVMNLVLLFAVLSTMNAALYSNVRVLYGLAQQGEAPRALGRLNKRGLPTRAIWTSAGLLALTILLAYVLPKKAYSYLVTATGFQAMFIWLMVLLTERLYRPYLEAHHPKKLSYKLWGFPFTTYLVMAVVLLSMAVSPFAKGELVGALVGLGGIAAALGVWLILRHRLRTAR</sequence>
<reference evidence="10 11" key="1">
    <citation type="submission" date="2020-04" db="EMBL/GenBank/DDBJ databases">
        <authorList>
            <person name="Zhang R."/>
            <person name="Schippers A."/>
        </authorList>
    </citation>
    <scope>NUCLEOTIDE SEQUENCE [LARGE SCALE GENOMIC DNA]</scope>
    <source>
        <strain evidence="10 11">DSM 109850</strain>
    </source>
</reference>